<accession>A0A194VCB2</accession>
<dbReference type="Proteomes" id="UP000078576">
    <property type="component" value="Unassembled WGS sequence"/>
</dbReference>
<organism evidence="2 3">
    <name type="scientific">Cytospora mali</name>
    <name type="common">Apple Valsa canker fungus</name>
    <name type="synonym">Valsa mali</name>
    <dbReference type="NCBI Taxonomy" id="578113"/>
    <lineage>
        <taxon>Eukaryota</taxon>
        <taxon>Fungi</taxon>
        <taxon>Dikarya</taxon>
        <taxon>Ascomycota</taxon>
        <taxon>Pezizomycotina</taxon>
        <taxon>Sordariomycetes</taxon>
        <taxon>Sordariomycetidae</taxon>
        <taxon>Diaporthales</taxon>
        <taxon>Cytosporaceae</taxon>
        <taxon>Cytospora</taxon>
    </lineage>
</organism>
<gene>
    <name evidence="2" type="ORF">VP1G_11315</name>
</gene>
<evidence type="ECO:0000256" key="1">
    <source>
        <dbReference type="SAM" id="MobiDB-lite"/>
    </source>
</evidence>
<sequence length="50" mass="5490">MPPSFGPQLIMEHTKKTGLDEETGRKAVPSPQGLYHQKLIHHLAVDGIDA</sequence>
<reference evidence="3" key="1">
    <citation type="submission" date="2014-12" db="EMBL/GenBank/DDBJ databases">
        <title>Genome Sequence of Valsa Canker Pathogens Uncovers a Specific Adaption of Colonization on Woody Bark.</title>
        <authorList>
            <person name="Yin Z."/>
            <person name="Liu H."/>
            <person name="Gao X."/>
            <person name="Li Z."/>
            <person name="Song N."/>
            <person name="Ke X."/>
            <person name="Dai Q."/>
            <person name="Wu Y."/>
            <person name="Sun Y."/>
            <person name="Xu J.-R."/>
            <person name="Kang Z.K."/>
            <person name="Wang L."/>
            <person name="Huang L."/>
        </authorList>
    </citation>
    <scope>NUCLEOTIDE SEQUENCE [LARGE SCALE GENOMIC DNA]</scope>
    <source>
        <strain evidence="3">SXYL134</strain>
    </source>
</reference>
<feature type="compositionally biased region" description="Basic and acidic residues" evidence="1">
    <location>
        <begin position="12"/>
        <end position="23"/>
    </location>
</feature>
<feature type="region of interest" description="Disordered" evidence="1">
    <location>
        <begin position="1"/>
        <end position="23"/>
    </location>
</feature>
<protein>
    <submittedName>
        <fullName evidence="2">Uncharacterized protein</fullName>
    </submittedName>
</protein>
<keyword evidence="3" id="KW-1185">Reference proteome</keyword>
<evidence type="ECO:0000313" key="2">
    <source>
        <dbReference type="EMBL" id="KUI61539.1"/>
    </source>
</evidence>
<proteinExistence type="predicted"/>
<dbReference type="AlphaFoldDB" id="A0A194VCB2"/>
<name>A0A194VCB2_CYTMA</name>
<dbReference type="EMBL" id="KN714779">
    <property type="protein sequence ID" value="KUI61539.1"/>
    <property type="molecule type" value="Genomic_DNA"/>
</dbReference>
<evidence type="ECO:0000313" key="3">
    <source>
        <dbReference type="Proteomes" id="UP000078576"/>
    </source>
</evidence>